<sequence>MIIGFSRDCPRSWLNNDTSRHWITLCGLCFGTSSCVPILFLVPTCSITKVNIFTPYHVLYARESIVQERKRWLRQTVS</sequence>
<evidence type="ECO:0000313" key="2">
    <source>
        <dbReference type="EMBL" id="KAB8069322.1"/>
    </source>
</evidence>
<dbReference type="PROSITE" id="PS51257">
    <property type="entry name" value="PROKAR_LIPOPROTEIN"/>
    <property type="match status" value="1"/>
</dbReference>
<keyword evidence="1" id="KW-0472">Membrane</keyword>
<organism evidence="2 3">
    <name type="scientific">Aspergillus leporis</name>
    <dbReference type="NCBI Taxonomy" id="41062"/>
    <lineage>
        <taxon>Eukaryota</taxon>
        <taxon>Fungi</taxon>
        <taxon>Dikarya</taxon>
        <taxon>Ascomycota</taxon>
        <taxon>Pezizomycotina</taxon>
        <taxon>Eurotiomycetes</taxon>
        <taxon>Eurotiomycetidae</taxon>
        <taxon>Eurotiales</taxon>
        <taxon>Aspergillaceae</taxon>
        <taxon>Aspergillus</taxon>
        <taxon>Aspergillus subgen. Circumdati</taxon>
    </lineage>
</organism>
<dbReference type="EMBL" id="ML732346">
    <property type="protein sequence ID" value="KAB8069322.1"/>
    <property type="molecule type" value="Genomic_DNA"/>
</dbReference>
<gene>
    <name evidence="2" type="ORF">BDV29DRAFT_182969</name>
</gene>
<keyword evidence="3" id="KW-1185">Reference proteome</keyword>
<keyword evidence="1" id="KW-0812">Transmembrane</keyword>
<keyword evidence="1" id="KW-1133">Transmembrane helix</keyword>
<evidence type="ECO:0000256" key="1">
    <source>
        <dbReference type="SAM" id="Phobius"/>
    </source>
</evidence>
<evidence type="ECO:0000313" key="3">
    <source>
        <dbReference type="Proteomes" id="UP000326565"/>
    </source>
</evidence>
<accession>A0A5N5WQJ3</accession>
<name>A0A5N5WQJ3_9EURO</name>
<dbReference type="Proteomes" id="UP000326565">
    <property type="component" value="Unassembled WGS sequence"/>
</dbReference>
<reference evidence="2 3" key="1">
    <citation type="submission" date="2019-04" db="EMBL/GenBank/DDBJ databases">
        <title>Friends and foes A comparative genomics study of 23 Aspergillus species from section Flavi.</title>
        <authorList>
            <consortium name="DOE Joint Genome Institute"/>
            <person name="Kjaerbolling I."/>
            <person name="Vesth T."/>
            <person name="Frisvad J.C."/>
            <person name="Nybo J.L."/>
            <person name="Theobald S."/>
            <person name="Kildgaard S."/>
            <person name="Isbrandt T."/>
            <person name="Kuo A."/>
            <person name="Sato A."/>
            <person name="Lyhne E.K."/>
            <person name="Kogle M.E."/>
            <person name="Wiebenga A."/>
            <person name="Kun R.S."/>
            <person name="Lubbers R.J."/>
            <person name="Makela M.R."/>
            <person name="Barry K."/>
            <person name="Chovatia M."/>
            <person name="Clum A."/>
            <person name="Daum C."/>
            <person name="Haridas S."/>
            <person name="He G."/>
            <person name="LaButti K."/>
            <person name="Lipzen A."/>
            <person name="Mondo S."/>
            <person name="Riley R."/>
            <person name="Salamov A."/>
            <person name="Simmons B.A."/>
            <person name="Magnuson J.K."/>
            <person name="Henrissat B."/>
            <person name="Mortensen U.H."/>
            <person name="Larsen T.O."/>
            <person name="Devries R.P."/>
            <person name="Grigoriev I.V."/>
            <person name="Machida M."/>
            <person name="Baker S.E."/>
            <person name="Andersen M.R."/>
        </authorList>
    </citation>
    <scope>NUCLEOTIDE SEQUENCE [LARGE SCALE GENOMIC DNA]</scope>
    <source>
        <strain evidence="2 3">CBS 151.66</strain>
    </source>
</reference>
<dbReference type="AlphaFoldDB" id="A0A5N5WQJ3"/>
<feature type="transmembrane region" description="Helical" evidence="1">
    <location>
        <begin position="22"/>
        <end position="42"/>
    </location>
</feature>
<proteinExistence type="predicted"/>
<protein>
    <submittedName>
        <fullName evidence="2">Uncharacterized protein</fullName>
    </submittedName>
</protein>